<dbReference type="PANTHER" id="PTHR43163:SF6">
    <property type="entry name" value="DIPEPTIDE TRANSPORT SYSTEM PERMEASE PROTEIN DPPB-RELATED"/>
    <property type="match status" value="1"/>
</dbReference>
<keyword evidence="3" id="KW-1003">Cell membrane</keyword>
<comment type="similarity">
    <text evidence="7">Belongs to the binding-protein-dependent transport system permease family.</text>
</comment>
<dbReference type="GO" id="GO:0071916">
    <property type="term" value="F:dipeptide transmembrane transporter activity"/>
    <property type="evidence" value="ECO:0007669"/>
    <property type="project" value="TreeGrafter"/>
</dbReference>
<organism evidence="9 10">
    <name type="scientific">Paenibacillus hemerocallicola</name>
    <dbReference type="NCBI Taxonomy" id="1172614"/>
    <lineage>
        <taxon>Bacteria</taxon>
        <taxon>Bacillati</taxon>
        <taxon>Bacillota</taxon>
        <taxon>Bacilli</taxon>
        <taxon>Bacillales</taxon>
        <taxon>Paenibacillaceae</taxon>
        <taxon>Paenibacillus</taxon>
    </lineage>
</organism>
<dbReference type="Pfam" id="PF19300">
    <property type="entry name" value="BPD_transp_1_N"/>
    <property type="match status" value="1"/>
</dbReference>
<dbReference type="Proteomes" id="UP000307943">
    <property type="component" value="Unassembled WGS sequence"/>
</dbReference>
<evidence type="ECO:0000256" key="5">
    <source>
        <dbReference type="ARBA" id="ARBA00022989"/>
    </source>
</evidence>
<dbReference type="InterPro" id="IPR000515">
    <property type="entry name" value="MetI-like"/>
</dbReference>
<dbReference type="Pfam" id="PF00528">
    <property type="entry name" value="BPD_transp_1"/>
    <property type="match status" value="1"/>
</dbReference>
<dbReference type="InterPro" id="IPR035906">
    <property type="entry name" value="MetI-like_sf"/>
</dbReference>
<evidence type="ECO:0000256" key="1">
    <source>
        <dbReference type="ARBA" id="ARBA00004651"/>
    </source>
</evidence>
<dbReference type="Gene3D" id="1.10.3720.10">
    <property type="entry name" value="MetI-like"/>
    <property type="match status" value="1"/>
</dbReference>
<reference evidence="9 10" key="1">
    <citation type="submission" date="2019-05" db="EMBL/GenBank/DDBJ databases">
        <title>We sequenced the genome of Paenibacillus hemerocallicola KCTC 33185 for further insight into its adaptation and study the phylogeny of Paenibacillus.</title>
        <authorList>
            <person name="Narsing Rao M.P."/>
        </authorList>
    </citation>
    <scope>NUCLEOTIDE SEQUENCE [LARGE SCALE GENOMIC DNA]</scope>
    <source>
        <strain evidence="9 10">KCTC 33185</strain>
    </source>
</reference>
<keyword evidence="6 7" id="KW-0472">Membrane</keyword>
<dbReference type="PROSITE" id="PS50928">
    <property type="entry name" value="ABC_TM1"/>
    <property type="match status" value="1"/>
</dbReference>
<comment type="caution">
    <text evidence="9">The sequence shown here is derived from an EMBL/GenBank/DDBJ whole genome shotgun (WGS) entry which is preliminary data.</text>
</comment>
<dbReference type="InterPro" id="IPR045621">
    <property type="entry name" value="BPD_transp_1_N"/>
</dbReference>
<feature type="transmembrane region" description="Helical" evidence="7">
    <location>
        <begin position="9"/>
        <end position="30"/>
    </location>
</feature>
<dbReference type="CDD" id="cd06261">
    <property type="entry name" value="TM_PBP2"/>
    <property type="match status" value="1"/>
</dbReference>
<feature type="transmembrane region" description="Helical" evidence="7">
    <location>
        <begin position="281"/>
        <end position="307"/>
    </location>
</feature>
<dbReference type="SUPFAM" id="SSF161098">
    <property type="entry name" value="MetI-like"/>
    <property type="match status" value="1"/>
</dbReference>
<keyword evidence="10" id="KW-1185">Reference proteome</keyword>
<keyword evidence="4 7" id="KW-0812">Transmembrane</keyword>
<keyword evidence="2 7" id="KW-0813">Transport</keyword>
<proteinExistence type="inferred from homology"/>
<gene>
    <name evidence="9" type="ORF">FE784_33050</name>
</gene>
<feature type="transmembrane region" description="Helical" evidence="7">
    <location>
        <begin position="177"/>
        <end position="200"/>
    </location>
</feature>
<dbReference type="PANTHER" id="PTHR43163">
    <property type="entry name" value="DIPEPTIDE TRANSPORT SYSTEM PERMEASE PROTEIN DPPB-RELATED"/>
    <property type="match status" value="1"/>
</dbReference>
<protein>
    <submittedName>
        <fullName evidence="9">ABC transporter permease</fullName>
    </submittedName>
</protein>
<evidence type="ECO:0000256" key="3">
    <source>
        <dbReference type="ARBA" id="ARBA00022475"/>
    </source>
</evidence>
<dbReference type="RefSeq" id="WP_139606524.1">
    <property type="nucleotide sequence ID" value="NZ_VDCQ01000068.1"/>
</dbReference>
<accession>A0A5C4T1F7</accession>
<evidence type="ECO:0000259" key="8">
    <source>
        <dbReference type="PROSITE" id="PS50928"/>
    </source>
</evidence>
<evidence type="ECO:0000256" key="6">
    <source>
        <dbReference type="ARBA" id="ARBA00023136"/>
    </source>
</evidence>
<dbReference type="EMBL" id="VDCQ01000068">
    <property type="protein sequence ID" value="TNJ61979.1"/>
    <property type="molecule type" value="Genomic_DNA"/>
</dbReference>
<evidence type="ECO:0000256" key="7">
    <source>
        <dbReference type="RuleBase" id="RU363032"/>
    </source>
</evidence>
<feature type="domain" description="ABC transmembrane type-1" evidence="8">
    <location>
        <begin position="95"/>
        <end position="304"/>
    </location>
</feature>
<evidence type="ECO:0000256" key="2">
    <source>
        <dbReference type="ARBA" id="ARBA00022448"/>
    </source>
</evidence>
<dbReference type="GO" id="GO:0005886">
    <property type="term" value="C:plasma membrane"/>
    <property type="evidence" value="ECO:0007669"/>
    <property type="project" value="UniProtKB-SubCell"/>
</dbReference>
<evidence type="ECO:0000256" key="4">
    <source>
        <dbReference type="ARBA" id="ARBA00022692"/>
    </source>
</evidence>
<feature type="transmembrane region" description="Helical" evidence="7">
    <location>
        <begin position="101"/>
        <end position="122"/>
    </location>
</feature>
<evidence type="ECO:0000313" key="9">
    <source>
        <dbReference type="EMBL" id="TNJ61979.1"/>
    </source>
</evidence>
<keyword evidence="5 7" id="KW-1133">Transmembrane helix</keyword>
<evidence type="ECO:0000313" key="10">
    <source>
        <dbReference type="Proteomes" id="UP000307943"/>
    </source>
</evidence>
<feature type="transmembrane region" description="Helical" evidence="7">
    <location>
        <begin position="235"/>
        <end position="261"/>
    </location>
</feature>
<feature type="transmembrane region" description="Helical" evidence="7">
    <location>
        <begin position="134"/>
        <end position="157"/>
    </location>
</feature>
<name>A0A5C4T1F7_9BACL</name>
<comment type="subcellular location">
    <subcellularLocation>
        <location evidence="1 7">Cell membrane</location>
        <topology evidence="1 7">Multi-pass membrane protein</topology>
    </subcellularLocation>
</comment>
<dbReference type="AlphaFoldDB" id="A0A5C4T1F7"/>
<dbReference type="OrthoDB" id="24153at2"/>
<sequence>MGTYIMKRLLALLPVIVIMSVVVFLIIYLIPGDPARVMLGDGADEETIRQLRGQMGLDLPLVEQYLRWVGGALRGDLGNSFFLKQPVSEAIAEHLQPTVSLALLAELVALAIAVPFGIRAAVRRGQFADKALTAYSLLGITIPGFLLSLFLVLLFAVRLRWLPVSGYAPLSDGLWNFLQYLILPAVSIGVVISAVIARIVRSSVLEVLNEPYVRTARSKGVSERALVYKHVLRNALIPILTVVGGTFGTLMAGAAVVETIFNIPGIGQMLVHSVERRDYAVIQGLVLFIAFVYVAVNLIVDLLYAAVDPRIRLGK</sequence>